<evidence type="ECO:0000313" key="10">
    <source>
        <dbReference type="EMBL" id="JAN52002.1"/>
    </source>
</evidence>
<evidence type="ECO:0000256" key="2">
    <source>
        <dbReference type="ARBA" id="ARBA00009451"/>
    </source>
</evidence>
<evidence type="ECO:0000256" key="5">
    <source>
        <dbReference type="ARBA" id="ARBA00023128"/>
    </source>
</evidence>
<dbReference type="CDD" id="cd00336">
    <property type="entry name" value="Ribosomal_L22"/>
    <property type="match status" value="1"/>
</dbReference>
<reference evidence="10" key="1">
    <citation type="submission" date="2015-10" db="EMBL/GenBank/DDBJ databases">
        <title>EvidentialGene: Evidence-directed Construction of Complete mRNA Transcriptomes without Genomes.</title>
        <authorList>
            <person name="Gilbert D.G."/>
        </authorList>
    </citation>
    <scope>NUCLEOTIDE SEQUENCE</scope>
</reference>
<keyword evidence="4 9" id="KW-0689">Ribosomal protein</keyword>
<dbReference type="SUPFAM" id="SSF54843">
    <property type="entry name" value="Ribosomal protein L22"/>
    <property type="match status" value="1"/>
</dbReference>
<dbReference type="CTD" id="29093"/>
<sequence>MEILLRQFQTKSFLSICKCLEPAYSHATSWTSGNAMLGKTLFHTSNTVAMPYNPPKGPRKWPIYNKKIFAPQLPGEERRPAYVCHMRTNIKYSPFKMWYVASMIRGMSVDEAIKQLSFVNKQGAVHVKEVLLEAQKLAVEKHNVEFKSNLWVAESFATKGLVMKGIRRHAKGRVGLVHYFHCHYFVRLEEGSPPAHFFFETAPKTTKTLLSEWVDEMRQRRIPGSL</sequence>
<dbReference type="KEGG" id="dmk:116936573"/>
<dbReference type="FunFam" id="3.90.470.10:FF:000009">
    <property type="entry name" value="39S ribosomal protein L22, mitochondrial"/>
    <property type="match status" value="1"/>
</dbReference>
<evidence type="ECO:0000256" key="7">
    <source>
        <dbReference type="ARBA" id="ARBA00035286"/>
    </source>
</evidence>
<dbReference type="PANTHER" id="PTHR13501">
    <property type="entry name" value="CHLOROPLAST 50S RIBOSOMAL PROTEIN L22-RELATED"/>
    <property type="match status" value="1"/>
</dbReference>
<dbReference type="OrthoDB" id="416470at2759"/>
<dbReference type="RefSeq" id="XP_032799648.1">
    <property type="nucleotide sequence ID" value="XM_032943757.2"/>
</dbReference>
<keyword evidence="5" id="KW-0496">Mitochondrion</keyword>
<proteinExistence type="inferred from homology"/>
<keyword evidence="3" id="KW-0809">Transit peptide</keyword>
<dbReference type="PANTHER" id="PTHR13501:SF8">
    <property type="entry name" value="LARGE RIBOSOMAL SUBUNIT PROTEIN UL22M"/>
    <property type="match status" value="1"/>
</dbReference>
<accession>A0A0P6FXY3</accession>
<evidence type="ECO:0000256" key="3">
    <source>
        <dbReference type="ARBA" id="ARBA00022946"/>
    </source>
</evidence>
<comment type="subcellular location">
    <subcellularLocation>
        <location evidence="1">Mitochondrion</location>
    </subcellularLocation>
</comment>
<dbReference type="Pfam" id="PF00237">
    <property type="entry name" value="Ribosomal_L22"/>
    <property type="match status" value="1"/>
</dbReference>
<evidence type="ECO:0000256" key="6">
    <source>
        <dbReference type="ARBA" id="ARBA00023274"/>
    </source>
</evidence>
<dbReference type="GO" id="GO:0006412">
    <property type="term" value="P:translation"/>
    <property type="evidence" value="ECO:0007669"/>
    <property type="project" value="InterPro"/>
</dbReference>
<dbReference type="GeneID" id="116936573"/>
<dbReference type="GO" id="GO:0005762">
    <property type="term" value="C:mitochondrial large ribosomal subunit"/>
    <property type="evidence" value="ECO:0007669"/>
    <property type="project" value="TreeGrafter"/>
</dbReference>
<evidence type="ECO:0000256" key="1">
    <source>
        <dbReference type="ARBA" id="ARBA00004173"/>
    </source>
</evidence>
<dbReference type="AlphaFoldDB" id="A0A0P6FXY3"/>
<dbReference type="InterPro" id="IPR001063">
    <property type="entry name" value="Ribosomal_uL22"/>
</dbReference>
<dbReference type="EMBL" id="GDIQ01042735">
    <property type="protein sequence ID" value="JAN52002.1"/>
    <property type="molecule type" value="Transcribed_RNA"/>
</dbReference>
<keyword evidence="6 9" id="KW-0687">Ribonucleoprotein</keyword>
<evidence type="ECO:0000256" key="4">
    <source>
        <dbReference type="ARBA" id="ARBA00022980"/>
    </source>
</evidence>
<dbReference type="Gene3D" id="3.90.470.10">
    <property type="entry name" value="Ribosomal protein L22/L17"/>
    <property type="match status" value="1"/>
</dbReference>
<name>A0A0P6FXY3_9CRUS</name>
<dbReference type="GO" id="GO:0003735">
    <property type="term" value="F:structural constituent of ribosome"/>
    <property type="evidence" value="ECO:0007669"/>
    <property type="project" value="InterPro"/>
</dbReference>
<dbReference type="InterPro" id="IPR036394">
    <property type="entry name" value="Ribosomal_uL22_sf"/>
</dbReference>
<evidence type="ECO:0000256" key="9">
    <source>
        <dbReference type="RuleBase" id="RU004005"/>
    </source>
</evidence>
<organism evidence="10">
    <name type="scientific">Daphnia magna</name>
    <dbReference type="NCBI Taxonomy" id="35525"/>
    <lineage>
        <taxon>Eukaryota</taxon>
        <taxon>Metazoa</taxon>
        <taxon>Ecdysozoa</taxon>
        <taxon>Arthropoda</taxon>
        <taxon>Crustacea</taxon>
        <taxon>Branchiopoda</taxon>
        <taxon>Diplostraca</taxon>
        <taxon>Cladocera</taxon>
        <taxon>Anomopoda</taxon>
        <taxon>Daphniidae</taxon>
        <taxon>Daphnia</taxon>
    </lineage>
</organism>
<protein>
    <recommendedName>
        <fullName evidence="7">Large ribosomal subunit protein uL22m</fullName>
    </recommendedName>
    <alternativeName>
        <fullName evidence="8">39S ribosomal protein L22, mitochondrial</fullName>
    </alternativeName>
</protein>
<comment type="similarity">
    <text evidence="2 9">Belongs to the universal ribosomal protein uL22 family.</text>
</comment>
<dbReference type="InterPro" id="IPR047867">
    <property type="entry name" value="Ribosomal_uL22_bac/org-type"/>
</dbReference>
<evidence type="ECO:0000256" key="8">
    <source>
        <dbReference type="ARBA" id="ARBA00035506"/>
    </source>
</evidence>